<feature type="transmembrane region" description="Helical" evidence="2">
    <location>
        <begin position="50"/>
        <end position="69"/>
    </location>
</feature>
<accession>R4S166</accession>
<keyword evidence="4" id="KW-1185">Reference proteome</keyword>
<evidence type="ECO:0000313" key="3">
    <source>
        <dbReference type="EMBL" id="AGL90529.1"/>
    </source>
</evidence>
<keyword evidence="2" id="KW-1133">Transmembrane helix</keyword>
<keyword evidence="1" id="KW-0175">Coiled coil</keyword>
<organism evidence="3 4">
    <name type="scientific">Strawberry lethal yellows phytoplasma (CPA) str. NZSb11</name>
    <dbReference type="NCBI Taxonomy" id="980422"/>
    <lineage>
        <taxon>Bacteria</taxon>
        <taxon>Bacillati</taxon>
        <taxon>Mycoplasmatota</taxon>
        <taxon>Mollicutes</taxon>
        <taxon>Acholeplasmatales</taxon>
        <taxon>Acholeplasmataceae</taxon>
        <taxon>Candidatus Phytoplasma</taxon>
        <taxon>16SrXII (Stolbur group)</taxon>
    </lineage>
</organism>
<dbReference type="RefSeq" id="WP_015638045.1">
    <property type="nucleotide sequence ID" value="NC_021236.1"/>
</dbReference>
<gene>
    <name evidence="3" type="primary">rad50</name>
    <name evidence="3" type="ORF">SLY_0613</name>
</gene>
<protein>
    <submittedName>
        <fullName evidence="3">DNA double-strand break repair rad50 ATPase</fullName>
    </submittedName>
</protein>
<name>R4S166_PHYAS</name>
<dbReference type="HOGENOM" id="CLU_497734_0_0_14"/>
<sequence length="547" mass="64570">MISPLDVLKGFINLKSYLTWFLLATTVFGLFCFIKNKFSHNQQTTTLKSYLIPFLIILTLFSFLYLSFFRKSEPSSKYTGQLIGKIDEAIDKYNETINNYHGLKKDWEKELQNCEAELKELYEQKELTQEAKDKIKEALNNNEKKIKETKNQLSENDKNITILKGKLIQLEQQQEAKEKEIKQKQEEKNLASPNDKIRLRAEIEKLQAEISEIVGEIGKIEVQIGKLESKQKMYQDMLSRAEMLKKDLEKRYQTLSDDEKSLFNQIQSVQERRAEIQKEIDEVNIKLEKIKLEKELYQSLKEKYREMYNRMITYEKEHEASAGNIAKWVFKGFDKVADLMPSKMLFKTVGKAISVTRKFAQGMAKVTLVLHEGHRLWHMYNEVANENKEHPPMITREALEMYSKDIDRDLDKLDADHKDYEKKLDDYKLRQNQDNLKEEIKKSEKLNKDIKDDFNSWINEYSIIIDELTLKQKEVSDTKKLYEDGTILEDKLETKREDVNVLKEALKQKNPSYARAQQNLQARRVGEIPEMVMIPEDNLKEETRKNK</sequence>
<feature type="transmembrane region" description="Helical" evidence="2">
    <location>
        <begin position="20"/>
        <end position="38"/>
    </location>
</feature>
<feature type="coiled-coil region" evidence="1">
    <location>
        <begin position="86"/>
        <end position="317"/>
    </location>
</feature>
<dbReference type="AlphaFoldDB" id="R4S166"/>
<dbReference type="KEGG" id="nzs:SLY_0613"/>
<evidence type="ECO:0000256" key="2">
    <source>
        <dbReference type="SAM" id="Phobius"/>
    </source>
</evidence>
<proteinExistence type="predicted"/>
<dbReference type="OrthoDB" id="386106at2"/>
<feature type="coiled-coil region" evidence="1">
    <location>
        <begin position="403"/>
        <end position="453"/>
    </location>
</feature>
<keyword evidence="2" id="KW-0812">Transmembrane</keyword>
<dbReference type="EMBL" id="CP002548">
    <property type="protein sequence ID" value="AGL90529.1"/>
    <property type="molecule type" value="Genomic_DNA"/>
</dbReference>
<dbReference type="Proteomes" id="UP000013941">
    <property type="component" value="Chromosome"/>
</dbReference>
<keyword evidence="2" id="KW-0472">Membrane</keyword>
<reference evidence="3 4" key="1">
    <citation type="journal article" date="2013" name="BMC Genomics">
        <title>Comparison of the complete genome sequence of two closely related isolates of 'Candidatus Phytoplasma australiense' reveals genome plasticity.</title>
        <authorList>
            <person name="Andersen M.T."/>
            <person name="Liefting L.W."/>
            <person name="Havukkala I."/>
            <person name="Beever R.E."/>
        </authorList>
    </citation>
    <scope>NUCLEOTIDE SEQUENCE [LARGE SCALE GENOMIC DNA]</scope>
    <source>
        <strain evidence="3 4">NZSb11</strain>
    </source>
</reference>
<evidence type="ECO:0000313" key="4">
    <source>
        <dbReference type="Proteomes" id="UP000013941"/>
    </source>
</evidence>
<evidence type="ECO:0000256" key="1">
    <source>
        <dbReference type="SAM" id="Coils"/>
    </source>
</evidence>
<dbReference type="PATRIC" id="fig|980422.3.peg.562"/>
<dbReference type="Gene3D" id="1.10.287.1490">
    <property type="match status" value="1"/>
</dbReference>